<keyword evidence="1" id="KW-0479">Metal-binding</keyword>
<accession>A0A8K0WA76</accession>
<proteinExistence type="predicted"/>
<dbReference type="GO" id="GO:0008270">
    <property type="term" value="F:zinc ion binding"/>
    <property type="evidence" value="ECO:0007669"/>
    <property type="project" value="UniProtKB-KW"/>
</dbReference>
<evidence type="ECO:0000313" key="4">
    <source>
        <dbReference type="EMBL" id="KAH7242354.1"/>
    </source>
</evidence>
<dbReference type="InterPro" id="IPR013087">
    <property type="entry name" value="Znf_C2H2_type"/>
</dbReference>
<feature type="compositionally biased region" description="Polar residues" evidence="2">
    <location>
        <begin position="1"/>
        <end position="13"/>
    </location>
</feature>
<feature type="region of interest" description="Disordered" evidence="2">
    <location>
        <begin position="1"/>
        <end position="20"/>
    </location>
</feature>
<evidence type="ECO:0000256" key="2">
    <source>
        <dbReference type="SAM" id="MobiDB-lite"/>
    </source>
</evidence>
<dbReference type="PROSITE" id="PS50157">
    <property type="entry name" value="ZINC_FINGER_C2H2_2"/>
    <property type="match status" value="1"/>
</dbReference>
<organism evidence="4 5">
    <name type="scientific">Fusarium tricinctum</name>
    <dbReference type="NCBI Taxonomy" id="61284"/>
    <lineage>
        <taxon>Eukaryota</taxon>
        <taxon>Fungi</taxon>
        <taxon>Dikarya</taxon>
        <taxon>Ascomycota</taxon>
        <taxon>Pezizomycotina</taxon>
        <taxon>Sordariomycetes</taxon>
        <taxon>Hypocreomycetidae</taxon>
        <taxon>Hypocreales</taxon>
        <taxon>Nectriaceae</taxon>
        <taxon>Fusarium</taxon>
        <taxon>Fusarium tricinctum species complex</taxon>
    </lineage>
</organism>
<dbReference type="AlphaFoldDB" id="A0A8K0WA76"/>
<gene>
    <name evidence="4" type="ORF">BKA59DRAFT_226815</name>
</gene>
<keyword evidence="1" id="KW-0863">Zinc-finger</keyword>
<dbReference type="OrthoDB" id="4846939at2759"/>
<evidence type="ECO:0000259" key="3">
    <source>
        <dbReference type="PROSITE" id="PS50157"/>
    </source>
</evidence>
<comment type="caution">
    <text evidence="4">The sequence shown here is derived from an EMBL/GenBank/DDBJ whole genome shotgun (WGS) entry which is preliminary data.</text>
</comment>
<feature type="domain" description="C2H2-type" evidence="3">
    <location>
        <begin position="956"/>
        <end position="985"/>
    </location>
</feature>
<feature type="region of interest" description="Disordered" evidence="2">
    <location>
        <begin position="400"/>
        <end position="419"/>
    </location>
</feature>
<sequence length="1031" mass="114605">MSSPINIPSQQPYRQGLAGDQSPFPEIEGPYMGYTELYENGHIYRAVSSGSGKFVTLSPRCELPFLSFVVEKDRAKDSMTIAFRSRHLKQIISHVLGQDVIPPLQLTLDFIQVLQHYVGLRFELDELDCHSPYGDTTKEMRLLVDDLLLERSLYDGIDINALRQQGIISTALLQDIHQRNMDIGINDLEECFHLGQTSPQEANEFLGTQNAEIYRLAQTGRLDLVRGHCEPLLRSKGIRILFDPDLLTQILDKGYWDVYEYILDLVERTRPILKELPNADYVDITYDPLCVAIRLGHYYTVKLLVEYHNMTFMGYIEDVVGGSDRVFTPLLAAVLWQQVDIIRLLVWSGPMYHVELLQANQLAAEMGLPRVLQALGDLPVVSSSAYQGMSAKYPVPKAPQFHPTSLSSPNCTSVSPSPSGNGSISGISSALSNSWTCSGVNGDYDPVTHIPSIASPGMLSQATSSPIVPEIYVSPKDLTLFDSVSSPRFDPPILHSVPIGSPQQVSPVSILQQSPIQSLFIDYTKSHRLRQSLGHASVVRLQQRCWRIGTVCDEHGNSSGHEIIRDQCASPKTASKLGFNYLRNIMRNELRPELIGILQALLVADALICQTPDAERLEEEFIKDLCRWRFLLFGKNADMDMFDEFVCAAWKTESLPAPATLGTCGDLPRFGELVEGFISRNNIKPPDPKPHGSRLRTVQRQLKGAYNQDPQPFANIAPRSPGFLLEARAMVPSNKFMDPKVVMMLESVAFNILFATSSLVQDVEDSCFLQPLFGTPASINRSSATLGDSLTFELPDQLSCDSGIGMELSAKDSMSPRMPGTKDTSHRCQALGPSTKPSGFTDEVYGSITQYTENFNLDDFDSLLPGLDGSKMFETDGQAADAPFGYSYIHITEDILNVDTSLSQDPLSAQPLDIQSVCMSSRLSKGDDTYPSLSKMDLSRRMPDPQSPSRPNGFGLTCDHCGKLFSNRGNRNKHMNSACRNKSNPRFPCRYSHLGCTSMATTVWNRDSHEEKWCSHNPNLERNMKSTVLTS</sequence>
<name>A0A8K0WA76_9HYPO</name>
<evidence type="ECO:0000256" key="1">
    <source>
        <dbReference type="PROSITE-ProRule" id="PRU00042"/>
    </source>
</evidence>
<keyword evidence="1" id="KW-0862">Zinc</keyword>
<reference evidence="4" key="1">
    <citation type="journal article" date="2021" name="Nat. Commun.">
        <title>Genetic determinants of endophytism in the Arabidopsis root mycobiome.</title>
        <authorList>
            <person name="Mesny F."/>
            <person name="Miyauchi S."/>
            <person name="Thiergart T."/>
            <person name="Pickel B."/>
            <person name="Atanasova L."/>
            <person name="Karlsson M."/>
            <person name="Huettel B."/>
            <person name="Barry K.W."/>
            <person name="Haridas S."/>
            <person name="Chen C."/>
            <person name="Bauer D."/>
            <person name="Andreopoulos W."/>
            <person name="Pangilinan J."/>
            <person name="LaButti K."/>
            <person name="Riley R."/>
            <person name="Lipzen A."/>
            <person name="Clum A."/>
            <person name="Drula E."/>
            <person name="Henrissat B."/>
            <person name="Kohler A."/>
            <person name="Grigoriev I.V."/>
            <person name="Martin F.M."/>
            <person name="Hacquard S."/>
        </authorList>
    </citation>
    <scope>NUCLEOTIDE SEQUENCE</scope>
    <source>
        <strain evidence="4">MPI-SDFR-AT-0068</strain>
    </source>
</reference>
<keyword evidence="5" id="KW-1185">Reference proteome</keyword>
<feature type="compositionally biased region" description="Polar residues" evidence="2">
    <location>
        <begin position="402"/>
        <end position="412"/>
    </location>
</feature>
<evidence type="ECO:0000313" key="5">
    <source>
        <dbReference type="Proteomes" id="UP000813427"/>
    </source>
</evidence>
<protein>
    <recommendedName>
        <fullName evidence="3">C2H2-type domain-containing protein</fullName>
    </recommendedName>
</protein>
<dbReference type="Proteomes" id="UP000813427">
    <property type="component" value="Unassembled WGS sequence"/>
</dbReference>
<dbReference type="EMBL" id="JAGPXF010000005">
    <property type="protein sequence ID" value="KAH7242354.1"/>
    <property type="molecule type" value="Genomic_DNA"/>
</dbReference>
<feature type="region of interest" description="Disordered" evidence="2">
    <location>
        <begin position="925"/>
        <end position="953"/>
    </location>
</feature>